<dbReference type="EMBL" id="WNKU01000005">
    <property type="protein sequence ID" value="MTV48664.1"/>
    <property type="molecule type" value="Genomic_DNA"/>
</dbReference>
<dbReference type="AlphaFoldDB" id="A0A6I3SIF8"/>
<comment type="caution">
    <text evidence="4">The sequence shown here is derived from an EMBL/GenBank/DDBJ whole genome shotgun (WGS) entry which is preliminary data.</text>
</comment>
<keyword evidence="5" id="KW-1185">Reference proteome</keyword>
<evidence type="ECO:0000313" key="5">
    <source>
        <dbReference type="Proteomes" id="UP000430670"/>
    </source>
</evidence>
<keyword evidence="3" id="KW-0479">Metal-binding</keyword>
<dbReference type="PANTHER" id="PTHR30548:SF3">
    <property type="entry name" value="2-HYDROXYACYL-COA DEHYDRATASE"/>
    <property type="match status" value="1"/>
</dbReference>
<protein>
    <submittedName>
        <fullName evidence="4">2-hydroxyacyl-CoA dehydratase</fullName>
    </submittedName>
</protein>
<proteinExistence type="inferred from homology"/>
<evidence type="ECO:0000256" key="2">
    <source>
        <dbReference type="ARBA" id="ARBA00005806"/>
    </source>
</evidence>
<reference evidence="4 5" key="1">
    <citation type="submission" date="2019-11" db="EMBL/GenBank/DDBJ databases">
        <title>Whole-genome sequence of a the green, strictly anaerobic photosynthetic bacterium Heliobacillus mobilis DSM 6151.</title>
        <authorList>
            <person name="Kyndt J.A."/>
            <person name="Meyer T.E."/>
        </authorList>
    </citation>
    <scope>NUCLEOTIDE SEQUENCE [LARGE SCALE GENOMIC DNA]</scope>
    <source>
        <strain evidence="4 5">DSM 6151</strain>
    </source>
</reference>
<evidence type="ECO:0000256" key="3">
    <source>
        <dbReference type="ARBA" id="ARBA00023014"/>
    </source>
</evidence>
<keyword evidence="3" id="KW-0411">Iron-sulfur</keyword>
<dbReference type="Gene3D" id="3.40.50.11890">
    <property type="match status" value="1"/>
</dbReference>
<keyword evidence="3" id="KW-0408">Iron</keyword>
<name>A0A6I3SIF8_HELMO</name>
<dbReference type="Pfam" id="PF06050">
    <property type="entry name" value="HGD-D"/>
    <property type="match status" value="1"/>
</dbReference>
<dbReference type="RefSeq" id="WP_155475766.1">
    <property type="nucleotide sequence ID" value="NZ_WNKU01000005.1"/>
</dbReference>
<dbReference type="OrthoDB" id="9810278at2"/>
<dbReference type="GO" id="GO:0051536">
    <property type="term" value="F:iron-sulfur cluster binding"/>
    <property type="evidence" value="ECO:0007669"/>
    <property type="project" value="UniProtKB-KW"/>
</dbReference>
<dbReference type="GO" id="GO:0016836">
    <property type="term" value="F:hydro-lyase activity"/>
    <property type="evidence" value="ECO:0007669"/>
    <property type="project" value="UniProtKB-ARBA"/>
</dbReference>
<accession>A0A6I3SIF8</accession>
<dbReference type="PANTHER" id="PTHR30548">
    <property type="entry name" value="2-HYDROXYGLUTARYL-COA DEHYDRATASE, D-COMPONENT-RELATED"/>
    <property type="match status" value="1"/>
</dbReference>
<comment type="similarity">
    <text evidence="2">Belongs to the FldB/FldC dehydratase alpha/beta subunit family.</text>
</comment>
<evidence type="ECO:0000313" key="4">
    <source>
        <dbReference type="EMBL" id="MTV48664.1"/>
    </source>
</evidence>
<organism evidence="4 5">
    <name type="scientific">Heliobacterium mobile</name>
    <name type="common">Heliobacillus mobilis</name>
    <dbReference type="NCBI Taxonomy" id="28064"/>
    <lineage>
        <taxon>Bacteria</taxon>
        <taxon>Bacillati</taxon>
        <taxon>Bacillota</taxon>
        <taxon>Clostridia</taxon>
        <taxon>Eubacteriales</taxon>
        <taxon>Heliobacteriaceae</taxon>
        <taxon>Heliobacterium</taxon>
    </lineage>
</organism>
<dbReference type="Gene3D" id="3.40.50.11900">
    <property type="match status" value="1"/>
</dbReference>
<comment type="cofactor">
    <cofactor evidence="1">
        <name>[4Fe-4S] cluster</name>
        <dbReference type="ChEBI" id="CHEBI:49883"/>
    </cofactor>
</comment>
<gene>
    <name evidence="4" type="ORF">GJ688_06675</name>
</gene>
<dbReference type="InterPro" id="IPR010327">
    <property type="entry name" value="FldB/FldC_alpha/beta"/>
</dbReference>
<dbReference type="Proteomes" id="UP000430670">
    <property type="component" value="Unassembled WGS sequence"/>
</dbReference>
<sequence>MTKKIGLTTTVPVEILYAAGMVPVDLNNIFIAGDAPGKAVDSAEQAGFPRNVCGWIKGLYTTLLESNDIREVVAVTQGDCSNTHALMETWQLAGVRVYPFAFPYDRDYDLLKLQMEKLISAFGTDWEQVHRWKRRLDQVRKKAWQIDQMTWELGTISGEKNHLALVGCSDFNGDPDQYERYLDDMIDDAKGSANGASPNAEAVRIGYIGVPPITTDLYAYIESMGGQVVFNEVQRQFAMPFHVDDVVEQYRMYTYPYSIFERLRDIEAEVRRRNIQGIIHYTQSFCFRQIEDIIIRKQLPVPVLTLEGDRPGPLDARSRMRVDAFLDMLQE</sequence>
<evidence type="ECO:0000256" key="1">
    <source>
        <dbReference type="ARBA" id="ARBA00001966"/>
    </source>
</evidence>